<dbReference type="GO" id="GO:0015344">
    <property type="term" value="F:siderophore uptake transmembrane transporter activity"/>
    <property type="evidence" value="ECO:0007669"/>
    <property type="project" value="TreeGrafter"/>
</dbReference>
<reference evidence="11 12" key="1">
    <citation type="journal article" date="2012" name="Environ. Microbiol.">
        <title>The genome sequence of Desulfatibacillum alkenivorans AK-01: a blueprint for anaerobic alkane oxidation.</title>
        <authorList>
            <person name="Callaghan A.V."/>
            <person name="Morris B.E."/>
            <person name="Pereira I.A."/>
            <person name="McInerney M.J."/>
            <person name="Austin R.N."/>
            <person name="Groves J.T."/>
            <person name="Kukor J.J."/>
            <person name="Suflita J.M."/>
            <person name="Young L.Y."/>
            <person name="Zylstra G.J."/>
            <person name="Wawrik B."/>
        </authorList>
    </citation>
    <scope>NUCLEOTIDE SEQUENCE [LARGE SCALE GENOMIC DNA]</scope>
    <source>
        <strain evidence="11 12">AK-01</strain>
    </source>
</reference>
<feature type="signal peptide" evidence="9">
    <location>
        <begin position="1"/>
        <end position="23"/>
    </location>
</feature>
<dbReference type="Pfam" id="PF07715">
    <property type="entry name" value="Plug"/>
    <property type="match status" value="1"/>
</dbReference>
<feature type="chain" id="PRO_5002872291" evidence="9">
    <location>
        <begin position="24"/>
        <end position="565"/>
    </location>
</feature>
<comment type="similarity">
    <text evidence="8">Belongs to the TonB-dependent receptor family.</text>
</comment>
<dbReference type="Gene3D" id="2.40.170.20">
    <property type="entry name" value="TonB-dependent receptor, beta-barrel domain"/>
    <property type="match status" value="1"/>
</dbReference>
<evidence type="ECO:0000256" key="3">
    <source>
        <dbReference type="ARBA" id="ARBA00022452"/>
    </source>
</evidence>
<keyword evidence="7 8" id="KW-0998">Cell outer membrane</keyword>
<keyword evidence="4 8" id="KW-0812">Transmembrane</keyword>
<dbReference type="InterPro" id="IPR037066">
    <property type="entry name" value="Plug_dom_sf"/>
</dbReference>
<keyword evidence="3 8" id="KW-1134">Transmembrane beta strand</keyword>
<dbReference type="AlphaFoldDB" id="B8FM13"/>
<dbReference type="EMBL" id="CP001322">
    <property type="protein sequence ID" value="ACL05746.1"/>
    <property type="molecule type" value="Genomic_DNA"/>
</dbReference>
<proteinExistence type="inferred from homology"/>
<dbReference type="PROSITE" id="PS52016">
    <property type="entry name" value="TONB_DEPENDENT_REC_3"/>
    <property type="match status" value="1"/>
</dbReference>
<evidence type="ECO:0000256" key="7">
    <source>
        <dbReference type="ARBA" id="ARBA00023237"/>
    </source>
</evidence>
<feature type="domain" description="TonB-dependent receptor plug" evidence="10">
    <location>
        <begin position="28"/>
        <end position="117"/>
    </location>
</feature>
<dbReference type="Gene3D" id="2.170.130.10">
    <property type="entry name" value="TonB-dependent receptor, plug domain"/>
    <property type="match status" value="1"/>
</dbReference>
<gene>
    <name evidence="11" type="ordered locus">Dalk_4061</name>
</gene>
<dbReference type="eggNOG" id="COG4206">
    <property type="taxonomic scope" value="Bacteria"/>
</dbReference>
<dbReference type="PANTHER" id="PTHR30069">
    <property type="entry name" value="TONB-DEPENDENT OUTER MEMBRANE RECEPTOR"/>
    <property type="match status" value="1"/>
</dbReference>
<evidence type="ECO:0000256" key="2">
    <source>
        <dbReference type="ARBA" id="ARBA00022448"/>
    </source>
</evidence>
<evidence type="ECO:0000313" key="12">
    <source>
        <dbReference type="Proteomes" id="UP000000739"/>
    </source>
</evidence>
<evidence type="ECO:0000256" key="9">
    <source>
        <dbReference type="SAM" id="SignalP"/>
    </source>
</evidence>
<dbReference type="SUPFAM" id="SSF56935">
    <property type="entry name" value="Porins"/>
    <property type="match status" value="1"/>
</dbReference>
<dbReference type="InterPro" id="IPR039426">
    <property type="entry name" value="TonB-dep_rcpt-like"/>
</dbReference>
<dbReference type="GO" id="GO:0044718">
    <property type="term" value="P:siderophore transmembrane transport"/>
    <property type="evidence" value="ECO:0007669"/>
    <property type="project" value="TreeGrafter"/>
</dbReference>
<organism evidence="11 12">
    <name type="scientific">Desulfatibacillum aliphaticivorans</name>
    <dbReference type="NCBI Taxonomy" id="218208"/>
    <lineage>
        <taxon>Bacteria</taxon>
        <taxon>Pseudomonadati</taxon>
        <taxon>Thermodesulfobacteriota</taxon>
        <taxon>Desulfobacteria</taxon>
        <taxon>Desulfobacterales</taxon>
        <taxon>Desulfatibacillaceae</taxon>
        <taxon>Desulfatibacillum</taxon>
    </lineage>
</organism>
<dbReference type="KEGG" id="dal:Dalk_4061"/>
<keyword evidence="11" id="KW-0675">Receptor</keyword>
<dbReference type="RefSeq" id="WP_015948794.1">
    <property type="nucleotide sequence ID" value="NC_011768.1"/>
</dbReference>
<evidence type="ECO:0000313" key="11">
    <source>
        <dbReference type="EMBL" id="ACL05746.1"/>
    </source>
</evidence>
<evidence type="ECO:0000256" key="1">
    <source>
        <dbReference type="ARBA" id="ARBA00004571"/>
    </source>
</evidence>
<evidence type="ECO:0000256" key="6">
    <source>
        <dbReference type="ARBA" id="ARBA00023136"/>
    </source>
</evidence>
<evidence type="ECO:0000259" key="10">
    <source>
        <dbReference type="Pfam" id="PF07715"/>
    </source>
</evidence>
<dbReference type="PANTHER" id="PTHR30069:SF29">
    <property type="entry name" value="HEMOGLOBIN AND HEMOGLOBIN-HAPTOGLOBIN-BINDING PROTEIN 1-RELATED"/>
    <property type="match status" value="1"/>
</dbReference>
<keyword evidence="2 8" id="KW-0813">Transport</keyword>
<dbReference type="InterPro" id="IPR012910">
    <property type="entry name" value="Plug_dom"/>
</dbReference>
<dbReference type="HOGENOM" id="CLU_008287_18_5_7"/>
<accession>B8FM13</accession>
<dbReference type="Proteomes" id="UP000000739">
    <property type="component" value="Chromosome"/>
</dbReference>
<evidence type="ECO:0000256" key="8">
    <source>
        <dbReference type="PROSITE-ProRule" id="PRU01360"/>
    </source>
</evidence>
<protein>
    <submittedName>
        <fullName evidence="11">TonB-dependent receptor plug</fullName>
    </submittedName>
</protein>
<keyword evidence="12" id="KW-1185">Reference proteome</keyword>
<evidence type="ECO:0000256" key="4">
    <source>
        <dbReference type="ARBA" id="ARBA00022692"/>
    </source>
</evidence>
<comment type="subcellular location">
    <subcellularLocation>
        <location evidence="1 8">Cell outer membrane</location>
        <topology evidence="1 8">Multi-pass membrane protein</topology>
    </subcellularLocation>
</comment>
<sequence length="565" mass="61724">MIVRLFILLFLSALMLFPPWALADADRVVLEEEEIKAMQAQSIEDVLNRTPGVKASSSSISIRGSYKVKVLLDGRPINDATHAGSVRWDLVSLESLSRIEVLKSGGVEYGEDASGGVILISTGSIKTFSGRIKGYGGNYGGAYGSASVQAAQGKLGVGFDAGCERTDGFRINNDKQTLRAGARLQYKASDKRTLSLSGNIVDMEQGYAGLSEYPTPHSRNDQSQGSLLLDGKIDSLASKTYFNFGDSENTDHSKNLDSILRSTEWGQKFLFQANDGPLQGMSVGAGGKCIRAQGTGFGGHDEHGFFAFAKKGFPLGSLPLSLSLGLRGDYYSEYDPVLNPEAALMWTIGQRTFQAKANLSANTPTIRQRYSKSSTTNPNPGLGLENVQSCSLSYQDETAPWLHWGATLFANFIRDRITYVRHGAMGQYQNFGETSLKGGEANVKLIPCRCFSLAASYTYLEAKDDETGLWLTCKPKHKVKCEAAFQPWDSLLMGLSVNYYSRQITLTDNSEQVSEYATADFRAEYKHDSFSLFGEVENLADKTYLYGDGYPGWPRTWTAGASVGF</sequence>
<dbReference type="GO" id="GO:0009279">
    <property type="term" value="C:cell outer membrane"/>
    <property type="evidence" value="ECO:0007669"/>
    <property type="project" value="UniProtKB-SubCell"/>
</dbReference>
<keyword evidence="6 8" id="KW-0472">Membrane</keyword>
<dbReference type="InterPro" id="IPR036942">
    <property type="entry name" value="Beta-barrel_TonB_sf"/>
</dbReference>
<name>B8FM13_DESAL</name>
<keyword evidence="5 9" id="KW-0732">Signal</keyword>
<evidence type="ECO:0000256" key="5">
    <source>
        <dbReference type="ARBA" id="ARBA00022729"/>
    </source>
</evidence>